<evidence type="ECO:0000259" key="5">
    <source>
        <dbReference type="PROSITE" id="PS50893"/>
    </source>
</evidence>
<feature type="domain" description="ABC transporter" evidence="5">
    <location>
        <begin position="258"/>
        <end position="505"/>
    </location>
</feature>
<dbReference type="PANTHER" id="PTHR43790">
    <property type="entry name" value="CARBOHYDRATE TRANSPORT ATP-BINDING PROTEIN MG119-RELATED"/>
    <property type="match status" value="1"/>
</dbReference>
<accession>A0ABV4CM35</accession>
<keyword evidence="2" id="KW-0677">Repeat</keyword>
<comment type="caution">
    <text evidence="6">The sequence shown here is derived from an EMBL/GenBank/DDBJ whole genome shotgun (WGS) entry which is preliminary data.</text>
</comment>
<dbReference type="CDD" id="cd03215">
    <property type="entry name" value="ABC_Carb_Monos_II"/>
    <property type="match status" value="1"/>
</dbReference>
<keyword evidence="1" id="KW-0813">Transport</keyword>
<organism evidence="6 7">
    <name type="scientific">Saccharopolyspora cebuensis</name>
    <dbReference type="NCBI Taxonomy" id="418759"/>
    <lineage>
        <taxon>Bacteria</taxon>
        <taxon>Bacillati</taxon>
        <taxon>Actinomycetota</taxon>
        <taxon>Actinomycetes</taxon>
        <taxon>Pseudonocardiales</taxon>
        <taxon>Pseudonocardiaceae</taxon>
        <taxon>Saccharopolyspora</taxon>
    </lineage>
</organism>
<dbReference type="InterPro" id="IPR027417">
    <property type="entry name" value="P-loop_NTPase"/>
</dbReference>
<dbReference type="PROSITE" id="PS50893">
    <property type="entry name" value="ABC_TRANSPORTER_2"/>
    <property type="match status" value="2"/>
</dbReference>
<evidence type="ECO:0000256" key="1">
    <source>
        <dbReference type="ARBA" id="ARBA00022448"/>
    </source>
</evidence>
<dbReference type="InterPro" id="IPR003593">
    <property type="entry name" value="AAA+_ATPase"/>
</dbReference>
<dbReference type="PROSITE" id="PS00211">
    <property type="entry name" value="ABC_TRANSPORTER_1"/>
    <property type="match status" value="1"/>
</dbReference>
<dbReference type="InterPro" id="IPR003439">
    <property type="entry name" value="ABC_transporter-like_ATP-bd"/>
</dbReference>
<dbReference type="CDD" id="cd03216">
    <property type="entry name" value="ABC_Carb_Monos_I"/>
    <property type="match status" value="1"/>
</dbReference>
<dbReference type="EMBL" id="JBGEHV010000049">
    <property type="protein sequence ID" value="MEY8042141.1"/>
    <property type="molecule type" value="Genomic_DNA"/>
</dbReference>
<dbReference type="PANTHER" id="PTHR43790:SF9">
    <property type="entry name" value="GALACTOFURANOSE TRANSPORTER ATP-BINDING PROTEIN YTFR"/>
    <property type="match status" value="1"/>
</dbReference>
<proteinExistence type="predicted"/>
<evidence type="ECO:0000256" key="3">
    <source>
        <dbReference type="ARBA" id="ARBA00022741"/>
    </source>
</evidence>
<dbReference type="InterPro" id="IPR017871">
    <property type="entry name" value="ABC_transporter-like_CS"/>
</dbReference>
<dbReference type="SUPFAM" id="SSF52540">
    <property type="entry name" value="P-loop containing nucleoside triphosphate hydrolases"/>
    <property type="match status" value="2"/>
</dbReference>
<dbReference type="InterPro" id="IPR050107">
    <property type="entry name" value="ABC_carbohydrate_import_ATPase"/>
</dbReference>
<evidence type="ECO:0000313" key="6">
    <source>
        <dbReference type="EMBL" id="MEY8042141.1"/>
    </source>
</evidence>
<dbReference type="GO" id="GO:0005524">
    <property type="term" value="F:ATP binding"/>
    <property type="evidence" value="ECO:0007669"/>
    <property type="project" value="UniProtKB-KW"/>
</dbReference>
<reference evidence="6 7" key="1">
    <citation type="submission" date="2024-08" db="EMBL/GenBank/DDBJ databases">
        <title>Genome mining of Saccharopolyspora cebuensis PGLac3 from Nigerian medicinal plant.</title>
        <authorList>
            <person name="Ezeobiora C.E."/>
            <person name="Igbokwe N.H."/>
            <person name="Amin D.H."/>
            <person name="Mendie U.E."/>
        </authorList>
    </citation>
    <scope>NUCLEOTIDE SEQUENCE [LARGE SCALE GENOMIC DNA]</scope>
    <source>
        <strain evidence="6 7">PGLac3</strain>
    </source>
</reference>
<dbReference type="Proteomes" id="UP001564626">
    <property type="component" value="Unassembled WGS sequence"/>
</dbReference>
<evidence type="ECO:0000256" key="2">
    <source>
        <dbReference type="ARBA" id="ARBA00022737"/>
    </source>
</evidence>
<evidence type="ECO:0000313" key="7">
    <source>
        <dbReference type="Proteomes" id="UP001564626"/>
    </source>
</evidence>
<keyword evidence="7" id="KW-1185">Reference proteome</keyword>
<evidence type="ECO:0000256" key="4">
    <source>
        <dbReference type="ARBA" id="ARBA00022840"/>
    </source>
</evidence>
<dbReference type="Gene3D" id="3.40.50.300">
    <property type="entry name" value="P-loop containing nucleotide triphosphate hydrolases"/>
    <property type="match status" value="2"/>
</dbReference>
<dbReference type="SMART" id="SM00382">
    <property type="entry name" value="AAA"/>
    <property type="match status" value="2"/>
</dbReference>
<keyword evidence="3" id="KW-0547">Nucleotide-binding</keyword>
<keyword evidence="4 6" id="KW-0067">ATP-binding</keyword>
<dbReference type="RefSeq" id="WP_345356147.1">
    <property type="nucleotide sequence ID" value="NZ_BAABII010000002.1"/>
</dbReference>
<gene>
    <name evidence="6" type="ORF">AB8O55_22230</name>
</gene>
<feature type="domain" description="ABC transporter" evidence="5">
    <location>
        <begin position="5"/>
        <end position="241"/>
    </location>
</feature>
<sequence>MSALVEMGGITKRYGGVLACDDVDLSVASGEVHALLGENGAGKSTLMKVLSGDVTDHSGTITVGGRPVSFAKPVDAQRAGIAMIHQELDLVPGLTVAENLYLGREPRTGYGVVDRRLMAARTRELLRRTGIDIDPQRPVGGLRVGEQQLVTIARALALDARVLIMDEPTSALSNAEVTRLFGVIAELRRAGTGIVYISHRMDEIGRVADRATVLRNGRVVAEFAARELTAAQAAEAMVGRSVPALLEAEHPEPGPVLLELAGFGITPRRPRVGRREPAGVDLTVRAGEIVGLCGLLGSGRTELLEALFGAGPPGRWHGTATLSGRPVRSGGPRRALRQGIAFVPEDRRTSGLVLGHSVRANAVLSILGELGMAGLVRRRAEVEATERTVRRLKVKLGHIADPVGTLSGGNQQKVVFGRMLLTEPGLLLLDDPTRGVDIGAKAEIYELLREIAARGIGVLLASSELPELVGLCRRVVVLRAGRSVAEFDTAEVGEADLLAAAMGEPVHPDDPGPVVGSGGAP</sequence>
<name>A0ABV4CM35_9PSEU</name>
<protein>
    <submittedName>
        <fullName evidence="6">Sugar ABC transporter ATP-binding protein</fullName>
    </submittedName>
</protein>
<dbReference type="Pfam" id="PF00005">
    <property type="entry name" value="ABC_tran"/>
    <property type="match status" value="2"/>
</dbReference>